<evidence type="ECO:0000256" key="1">
    <source>
        <dbReference type="ARBA" id="ARBA00004123"/>
    </source>
</evidence>
<keyword evidence="9" id="KW-0067">ATP-binding</keyword>
<reference evidence="16" key="2">
    <citation type="submission" date="2023-01" db="EMBL/GenBank/DDBJ databases">
        <authorList>
            <person name="Petersen C."/>
        </authorList>
    </citation>
    <scope>NUCLEOTIDE SEQUENCE</scope>
    <source>
        <strain evidence="16">IBT 17514</strain>
    </source>
</reference>
<evidence type="ECO:0000256" key="11">
    <source>
        <dbReference type="ARBA" id="ARBA00039894"/>
    </source>
</evidence>
<dbReference type="GO" id="GO:0061631">
    <property type="term" value="F:ubiquitin conjugating enzyme activity"/>
    <property type="evidence" value="ECO:0007669"/>
    <property type="project" value="UniProtKB-EC"/>
</dbReference>
<feature type="domain" description="UBC core" evidence="15">
    <location>
        <begin position="1"/>
        <end position="163"/>
    </location>
</feature>
<keyword evidence="7" id="KW-0547">Nucleotide-binding</keyword>
<reference evidence="16" key="1">
    <citation type="journal article" date="2023" name="IMA Fungus">
        <title>Comparative genomic study of the Penicillium genus elucidates a diverse pangenome and 15 lateral gene transfer events.</title>
        <authorList>
            <person name="Petersen C."/>
            <person name="Sorensen T."/>
            <person name="Nielsen M.R."/>
            <person name="Sondergaard T.E."/>
            <person name="Sorensen J.L."/>
            <person name="Fitzpatrick D.A."/>
            <person name="Frisvad J.C."/>
            <person name="Nielsen K.L."/>
        </authorList>
    </citation>
    <scope>NUCLEOTIDE SEQUENCE</scope>
    <source>
        <strain evidence="16">IBT 17514</strain>
    </source>
</reference>
<dbReference type="PROSITE" id="PS50127">
    <property type="entry name" value="UBC_2"/>
    <property type="match status" value="2"/>
</dbReference>
<evidence type="ECO:0000256" key="14">
    <source>
        <dbReference type="ARBA" id="ARBA00042401"/>
    </source>
</evidence>
<evidence type="ECO:0000256" key="6">
    <source>
        <dbReference type="ARBA" id="ARBA00022703"/>
    </source>
</evidence>
<evidence type="ECO:0000259" key="15">
    <source>
        <dbReference type="PROSITE" id="PS50127"/>
    </source>
</evidence>
<dbReference type="GO" id="GO:0005524">
    <property type="term" value="F:ATP binding"/>
    <property type="evidence" value="ECO:0007669"/>
    <property type="project" value="UniProtKB-KW"/>
</dbReference>
<keyword evidence="17" id="KW-1185">Reference proteome</keyword>
<evidence type="ECO:0000256" key="13">
    <source>
        <dbReference type="ARBA" id="ARBA00042316"/>
    </source>
</evidence>
<organism evidence="16 17">
    <name type="scientific">Penicillium malachiteum</name>
    <dbReference type="NCBI Taxonomy" id="1324776"/>
    <lineage>
        <taxon>Eukaryota</taxon>
        <taxon>Fungi</taxon>
        <taxon>Dikarya</taxon>
        <taxon>Ascomycota</taxon>
        <taxon>Pezizomycotina</taxon>
        <taxon>Eurotiomycetes</taxon>
        <taxon>Eurotiomycetidae</taxon>
        <taxon>Eurotiales</taxon>
        <taxon>Aspergillaceae</taxon>
        <taxon>Penicillium</taxon>
    </lineage>
</organism>
<keyword evidence="8" id="KW-0833">Ubl conjugation pathway</keyword>
<evidence type="ECO:0000256" key="2">
    <source>
        <dbReference type="ARBA" id="ARBA00004496"/>
    </source>
</evidence>
<dbReference type="InterPro" id="IPR016135">
    <property type="entry name" value="UBQ-conjugating_enzyme/RWD"/>
</dbReference>
<keyword evidence="10" id="KW-0539">Nucleus</keyword>
<dbReference type="GO" id="GO:0006915">
    <property type="term" value="P:apoptotic process"/>
    <property type="evidence" value="ECO:0007669"/>
    <property type="project" value="UniProtKB-KW"/>
</dbReference>
<name>A0AAD6MXZ0_9EURO</name>
<keyword evidence="5" id="KW-0808">Transferase</keyword>
<evidence type="ECO:0000313" key="17">
    <source>
        <dbReference type="Proteomes" id="UP001215712"/>
    </source>
</evidence>
<evidence type="ECO:0000256" key="8">
    <source>
        <dbReference type="ARBA" id="ARBA00022786"/>
    </source>
</evidence>
<dbReference type="SUPFAM" id="SSF54495">
    <property type="entry name" value="UBC-like"/>
    <property type="match status" value="2"/>
</dbReference>
<dbReference type="GO" id="GO:0005737">
    <property type="term" value="C:cytoplasm"/>
    <property type="evidence" value="ECO:0007669"/>
    <property type="project" value="UniProtKB-SubCell"/>
</dbReference>
<protein>
    <recommendedName>
        <fullName evidence="11">Ubiquitin-conjugating enzyme E2 Z</fullName>
        <ecNumber evidence="3">2.3.2.23</ecNumber>
    </recommendedName>
    <alternativeName>
        <fullName evidence="12">E2 ubiquitin-conjugating enzyme Z</fullName>
    </alternativeName>
    <alternativeName>
        <fullName evidence="14">Ubiquitin carrier protein Z</fullName>
    </alternativeName>
    <alternativeName>
        <fullName evidence="13">Ubiquitin-protein ligase Z</fullName>
    </alternativeName>
</protein>
<evidence type="ECO:0000256" key="3">
    <source>
        <dbReference type="ARBA" id="ARBA00012486"/>
    </source>
</evidence>
<comment type="subcellular location">
    <subcellularLocation>
        <location evidence="2">Cytoplasm</location>
    </subcellularLocation>
    <subcellularLocation>
        <location evidence="1">Nucleus</location>
    </subcellularLocation>
</comment>
<dbReference type="GO" id="GO:0004869">
    <property type="term" value="F:cysteine-type endopeptidase inhibitor activity"/>
    <property type="evidence" value="ECO:0007669"/>
    <property type="project" value="TreeGrafter"/>
</dbReference>
<dbReference type="SMART" id="SM00212">
    <property type="entry name" value="UBCc"/>
    <property type="match status" value="1"/>
</dbReference>
<evidence type="ECO:0000256" key="10">
    <source>
        <dbReference type="ARBA" id="ARBA00023242"/>
    </source>
</evidence>
<dbReference type="GO" id="GO:0043066">
    <property type="term" value="P:negative regulation of apoptotic process"/>
    <property type="evidence" value="ECO:0007669"/>
    <property type="project" value="TreeGrafter"/>
</dbReference>
<dbReference type="InterPro" id="IPR000608">
    <property type="entry name" value="UBC"/>
</dbReference>
<evidence type="ECO:0000256" key="5">
    <source>
        <dbReference type="ARBA" id="ARBA00022679"/>
    </source>
</evidence>
<dbReference type="Gene3D" id="3.10.110.10">
    <property type="entry name" value="Ubiquitin Conjugating Enzyme"/>
    <property type="match status" value="2"/>
</dbReference>
<evidence type="ECO:0000256" key="12">
    <source>
        <dbReference type="ARBA" id="ARBA00041798"/>
    </source>
</evidence>
<feature type="domain" description="UBC core" evidence="15">
    <location>
        <begin position="267"/>
        <end position="419"/>
    </location>
</feature>
<keyword evidence="4" id="KW-0963">Cytoplasm</keyword>
<dbReference type="GO" id="GO:0005634">
    <property type="term" value="C:nucleus"/>
    <property type="evidence" value="ECO:0007669"/>
    <property type="project" value="UniProtKB-SubCell"/>
</dbReference>
<evidence type="ECO:0000256" key="9">
    <source>
        <dbReference type="ARBA" id="ARBA00022840"/>
    </source>
</evidence>
<dbReference type="EC" id="2.3.2.23" evidence="3"/>
<comment type="caution">
    <text evidence="16">The sequence shown here is derived from an EMBL/GenBank/DDBJ whole genome shotgun (WGS) entry which is preliminary data.</text>
</comment>
<dbReference type="CDD" id="cd00195">
    <property type="entry name" value="UBCc_UEV"/>
    <property type="match status" value="1"/>
</dbReference>
<evidence type="ECO:0000256" key="7">
    <source>
        <dbReference type="ARBA" id="ARBA00022741"/>
    </source>
</evidence>
<dbReference type="Proteomes" id="UP001215712">
    <property type="component" value="Unassembled WGS sequence"/>
</dbReference>
<keyword evidence="6" id="KW-0053">Apoptosis</keyword>
<dbReference type="AlphaFoldDB" id="A0AAD6MXZ0"/>
<gene>
    <name evidence="16" type="ORF">N7493_003861</name>
</gene>
<evidence type="ECO:0000256" key="4">
    <source>
        <dbReference type="ARBA" id="ARBA00022490"/>
    </source>
</evidence>
<proteinExistence type="predicted"/>
<dbReference type="PANTHER" id="PTHR46116">
    <property type="entry name" value="(E3-INDEPENDENT) E2 UBIQUITIN-CONJUGATING ENZYME"/>
    <property type="match status" value="1"/>
</dbReference>
<dbReference type="Pfam" id="PF00179">
    <property type="entry name" value="UQ_con"/>
    <property type="match status" value="2"/>
</dbReference>
<sequence length="421" mass="47791">MADFGTQRILRELLDFGNHDGLAMQIHHEDSNIRKIKAILVGTPNTPLCLWPLPEYPEAPPKVTLRTTNNGRVRFGPNLYASGKVCLSILGTWQARPGDPDGWSAIQGIESTLISIQSLFNEDPFYLEPGFEDIRSSDPTWEQSSARKYAMKIAHENIRLTVIAPLHNALHGNADDLGPFAEFYKQRFLWYRENYIATINKYRDNPECQGPFAVTRFEMTGNAMSGRWDWNGLKDKLEALENDLITEINGWPTAGLNPVGHDLYIAHTMKEKFLDLKERMADRTLGTCNLALVDENPFVWQLTYLGQSDSMLSDGVFNVKIYLSNHFPRVQPRVFVTTPIFHARVSGGGHQAMAYLPVQSDDMADHLQGIINVLEEANPPPYNPLMVVNTEAARLCWESSDNQREYRRRVRRSAQESSELL</sequence>
<evidence type="ECO:0000313" key="16">
    <source>
        <dbReference type="EMBL" id="KAJ5732380.1"/>
    </source>
</evidence>
<accession>A0AAD6MXZ0</accession>
<dbReference type="PANTHER" id="PTHR46116:SF26">
    <property type="entry name" value="UBIQUITIN-CONJUGATING ENZYME E2 Z"/>
    <property type="match status" value="1"/>
</dbReference>
<dbReference type="EMBL" id="JAQJAN010000004">
    <property type="protein sequence ID" value="KAJ5732380.1"/>
    <property type="molecule type" value="Genomic_DNA"/>
</dbReference>